<evidence type="ECO:0000313" key="2">
    <source>
        <dbReference type="Proteomes" id="UP000033058"/>
    </source>
</evidence>
<dbReference type="HOGENOM" id="CLU_129663_0_0_2"/>
<dbReference type="EMBL" id="CP009509">
    <property type="protein sequence ID" value="AKB39976.1"/>
    <property type="molecule type" value="Genomic_DNA"/>
</dbReference>
<evidence type="ECO:0000313" key="1">
    <source>
        <dbReference type="EMBL" id="AKB39976.1"/>
    </source>
</evidence>
<organism evidence="1 2">
    <name type="scientific">Methanosarcina mazei WWM610</name>
    <dbReference type="NCBI Taxonomy" id="1434117"/>
    <lineage>
        <taxon>Archaea</taxon>
        <taxon>Methanobacteriati</taxon>
        <taxon>Methanobacteriota</taxon>
        <taxon>Stenosarchaea group</taxon>
        <taxon>Methanomicrobia</taxon>
        <taxon>Methanosarcinales</taxon>
        <taxon>Methanosarcinaceae</taxon>
        <taxon>Methanosarcina</taxon>
    </lineage>
</organism>
<name>A0A0E3LF14_METMZ</name>
<reference evidence="1 2" key="1">
    <citation type="submission" date="2014-07" db="EMBL/GenBank/DDBJ databases">
        <title>Methanogenic archaea and the global carbon cycle.</title>
        <authorList>
            <person name="Henriksen J.R."/>
            <person name="Luke J."/>
            <person name="Reinhart S."/>
            <person name="Benedict M.N."/>
            <person name="Youngblut N.D."/>
            <person name="Metcalf M.E."/>
            <person name="Whitaker R.J."/>
            <person name="Metcalf W.W."/>
        </authorList>
    </citation>
    <scope>NUCLEOTIDE SEQUENCE [LARGE SCALE GENOMIC DNA]</scope>
    <source>
        <strain evidence="1 2">WWM610</strain>
    </source>
</reference>
<dbReference type="AlphaFoldDB" id="A0A0E3LF14"/>
<sequence>MISCSKNRILSLFLVMLLLVSSAGVASSAGDVKPASTFKTSVNSSAENDLYSELSAQMELYNENFDNVPSLVQRLVGSEEIAGRIKLNNGEMLYVTLLMNGGKVGDFYRYDTPNDPNSKFGPTITVESDEDTIREILNSDDRLRKSVEKMNDGSLKVEIEGFFRKTVLWSIKQLYS</sequence>
<dbReference type="Proteomes" id="UP000033058">
    <property type="component" value="Chromosome"/>
</dbReference>
<dbReference type="PATRIC" id="fig|1434117.4.peg.1229"/>
<protein>
    <submittedName>
        <fullName evidence="1">Uncharacterized protein</fullName>
    </submittedName>
</protein>
<gene>
    <name evidence="1" type="ORF">MSMAW_0985</name>
</gene>
<proteinExistence type="predicted"/>
<accession>A0A0E3LF14</accession>